<gene>
    <name evidence="1" type="ORF">JCR33_14735</name>
</gene>
<sequence length="371" mass="42435">MRRYPGVFFVSTGRSGSTLVSNILRDHPDILSISELLSTAGPHAFYPPRVRGTEFWRNLTEPRRIVYFSVPPASQEFLYNLNETSRYTRETLPPISTITLPHLTDKPDTLLDELSQEIRTSNKRPINEQYQILFNFLCQKYNRPLWIERSAMSILMVKSIYRLFPDAKIVHIIRDGRDVALSMSEHPAFRILTRLNERLSKFGLHLLAPKGGYGASRFYSLGDRLLESLFPYDIYASKNLRPQKTASLWNQMVAIGEAQLSKINPGQKFTLRYEDVTSDPYNTIKGLVDFMGLRAPSDWLRSAIQRPKPRASRFAILPDWKREAIQSACAPSLQRLGYPLETFRYAPQRGAQAIVAPPKVANVASPTQEHH</sequence>
<accession>A0A934IQS0</accession>
<dbReference type="PANTHER" id="PTHR10704:SF44">
    <property type="entry name" value="LD35051P-RELATED"/>
    <property type="match status" value="1"/>
</dbReference>
<reference evidence="1" key="1">
    <citation type="submission" date="2020-12" db="EMBL/GenBank/DDBJ databases">
        <title>Bacterial taxonomy.</title>
        <authorList>
            <person name="Pan X."/>
        </authorList>
    </citation>
    <scope>NUCLEOTIDE SEQUENCE</scope>
    <source>
        <strain evidence="1">B2012</strain>
    </source>
</reference>
<dbReference type="InterPro" id="IPR027417">
    <property type="entry name" value="P-loop_NTPase"/>
</dbReference>
<dbReference type="InterPro" id="IPR051135">
    <property type="entry name" value="Gal/GlcNAc/GalNAc_ST"/>
</dbReference>
<name>A0A934IQS0_9HYPH</name>
<dbReference type="Pfam" id="PF13469">
    <property type="entry name" value="Sulfotransfer_3"/>
    <property type="match status" value="2"/>
</dbReference>
<dbReference type="Gene3D" id="3.40.50.300">
    <property type="entry name" value="P-loop containing nucleotide triphosphate hydrolases"/>
    <property type="match status" value="1"/>
</dbReference>
<dbReference type="GO" id="GO:0006044">
    <property type="term" value="P:N-acetylglucosamine metabolic process"/>
    <property type="evidence" value="ECO:0007669"/>
    <property type="project" value="TreeGrafter"/>
</dbReference>
<keyword evidence="2" id="KW-1185">Reference proteome</keyword>
<dbReference type="GO" id="GO:0006790">
    <property type="term" value="P:sulfur compound metabolic process"/>
    <property type="evidence" value="ECO:0007669"/>
    <property type="project" value="TreeGrafter"/>
</dbReference>
<dbReference type="Proteomes" id="UP000609531">
    <property type="component" value="Unassembled WGS sequence"/>
</dbReference>
<dbReference type="SUPFAM" id="SSF52540">
    <property type="entry name" value="P-loop containing nucleoside triphosphate hydrolases"/>
    <property type="match status" value="1"/>
</dbReference>
<evidence type="ECO:0000313" key="2">
    <source>
        <dbReference type="Proteomes" id="UP000609531"/>
    </source>
</evidence>
<dbReference type="GO" id="GO:0001517">
    <property type="term" value="F:N-acetylglucosamine 6-O-sulfotransferase activity"/>
    <property type="evidence" value="ECO:0007669"/>
    <property type="project" value="TreeGrafter"/>
</dbReference>
<evidence type="ECO:0000313" key="1">
    <source>
        <dbReference type="EMBL" id="MBJ3776960.1"/>
    </source>
</evidence>
<dbReference type="AlphaFoldDB" id="A0A934IQS0"/>
<dbReference type="PANTHER" id="PTHR10704">
    <property type="entry name" value="CARBOHYDRATE SULFOTRANSFERASE"/>
    <property type="match status" value="1"/>
</dbReference>
<protein>
    <submittedName>
        <fullName evidence="1">Sulfotransferase</fullName>
    </submittedName>
</protein>
<comment type="caution">
    <text evidence="1">The sequence shown here is derived from an EMBL/GenBank/DDBJ whole genome shotgun (WGS) entry which is preliminary data.</text>
</comment>
<organism evidence="1 2">
    <name type="scientific">Acuticoccus mangrovi</name>
    <dbReference type="NCBI Taxonomy" id="2796142"/>
    <lineage>
        <taxon>Bacteria</taxon>
        <taxon>Pseudomonadati</taxon>
        <taxon>Pseudomonadota</taxon>
        <taxon>Alphaproteobacteria</taxon>
        <taxon>Hyphomicrobiales</taxon>
        <taxon>Amorphaceae</taxon>
        <taxon>Acuticoccus</taxon>
    </lineage>
</organism>
<dbReference type="RefSeq" id="WP_198882850.1">
    <property type="nucleotide sequence ID" value="NZ_JAEKJA010000011.1"/>
</dbReference>
<dbReference type="EMBL" id="JAEKJA010000011">
    <property type="protein sequence ID" value="MBJ3776960.1"/>
    <property type="molecule type" value="Genomic_DNA"/>
</dbReference>
<proteinExistence type="predicted"/>